<accession>A0A9E2KBY0</accession>
<dbReference type="InterPro" id="IPR036589">
    <property type="entry name" value="HCY_dom_sf"/>
</dbReference>
<dbReference type="Gene3D" id="3.20.20.330">
    <property type="entry name" value="Homocysteine-binding-like domain"/>
    <property type="match status" value="1"/>
</dbReference>
<keyword evidence="12" id="KW-0949">S-adenosyl-L-methionine</keyword>
<evidence type="ECO:0000256" key="18">
    <source>
        <dbReference type="ARBA" id="ARBA00031040"/>
    </source>
</evidence>
<feature type="domain" description="B12-binding" evidence="22">
    <location>
        <begin position="671"/>
        <end position="789"/>
    </location>
</feature>
<evidence type="ECO:0000313" key="25">
    <source>
        <dbReference type="Proteomes" id="UP000824229"/>
    </source>
</evidence>
<dbReference type="InterPro" id="IPR011005">
    <property type="entry name" value="Dihydropteroate_synth-like_sf"/>
</dbReference>
<sequence>MVCNQLGKKRLYFDGAMGTMLQNRGLKLGEIPEIYNMTHPEMIESIHREYLQAGSQFITTNTFGVNRYKMQKSEYTVEEIITKAIEIAKSAKADFPEAYVALDVGPSGKVLKPIGDVSFEESYEVFKEQMVIGEKAGADVILLETFTDLYELKAAVLAAKENTSLPIFCTMSFEENGRTFFGTSLESMVLTMEGLGVSALGINCSLGPKQLKPLVEKITKMAHIPIMIQPNAGLPTMKDGHVHYDIQPEEFAQILEDFARLGVSLLGGCCGTTPEYIAEMIEKTKTIPYKMPDNPRKAGICSASSVVDFEDIRIIGERLNPTGKKPLQAALRSENMDFVVREAINQVEQGAHILDVNMGMPDMDEVSLLKKAILEVQAAVSLPLQIDSSNVQALEEAVRIYNGKPLINSVNGKKESLEQILPIAKKYGTAVLGLALDERGIPETAEDRLEVATHIVNRALELGIPKEDIFIDCLVVTASAQQALVKETLRAVKLVKDRLGVKTVLGISNVSFGLPQRPIINRNMLAAALMQGLDAPIMNPGDAGMKEAIAAYRVLMGIDEDSKDYIDVYGNVAVTSATASEANQEVDIETAIKKGLKEEAKKATISLLTGMDALTIIEERIVPALNEVGKLYEEQVIFLPQLIKSAEAAKVAFEVLQGELTKVSHEPNLEKTTVVLATVFGDIHDIGKNIVKVIMENYNFKVVDLGKDVPIETVVEAAKKWQVKVVGLSALMTTTVGSMKDTIAALRKEVPDVKVIVGGAVLTSELAEYVGADYYAKDAMETVRIASKL</sequence>
<comment type="similarity">
    <text evidence="5">Belongs to the vitamin-B12 dependent methionine synthase family.</text>
</comment>
<proteinExistence type="inferred from homology"/>
<reference evidence="24" key="1">
    <citation type="journal article" date="2021" name="PeerJ">
        <title>Extensive microbial diversity within the chicken gut microbiome revealed by metagenomics and culture.</title>
        <authorList>
            <person name="Gilroy R."/>
            <person name="Ravi A."/>
            <person name="Getino M."/>
            <person name="Pursley I."/>
            <person name="Horton D.L."/>
            <person name="Alikhan N.F."/>
            <person name="Baker D."/>
            <person name="Gharbi K."/>
            <person name="Hall N."/>
            <person name="Watson M."/>
            <person name="Adriaenssens E.M."/>
            <person name="Foster-Nyarko E."/>
            <person name="Jarju S."/>
            <person name="Secka A."/>
            <person name="Antonio M."/>
            <person name="Oren A."/>
            <person name="Chaudhuri R.R."/>
            <person name="La Ragione R."/>
            <person name="Hildebrand F."/>
            <person name="Pallen M.J."/>
        </authorList>
    </citation>
    <scope>NUCLEOTIDE SEQUENCE</scope>
    <source>
        <strain evidence="24">B5-657</strain>
    </source>
</reference>
<dbReference type="SMART" id="SM01018">
    <property type="entry name" value="B12-binding_2"/>
    <property type="match status" value="1"/>
</dbReference>
<feature type="domain" description="Hcy-binding" evidence="20">
    <location>
        <begin position="1"/>
        <end position="284"/>
    </location>
</feature>
<dbReference type="Pfam" id="PF02574">
    <property type="entry name" value="S-methyl_trans"/>
    <property type="match status" value="1"/>
</dbReference>
<evidence type="ECO:0000259" key="23">
    <source>
        <dbReference type="PROSITE" id="PS51337"/>
    </source>
</evidence>
<dbReference type="SUPFAM" id="SSF47644">
    <property type="entry name" value="Methionine synthase domain"/>
    <property type="match status" value="1"/>
</dbReference>
<dbReference type="Proteomes" id="UP000824229">
    <property type="component" value="Unassembled WGS sequence"/>
</dbReference>
<dbReference type="EC" id="2.1.1.13" evidence="6"/>
<feature type="binding site" evidence="19">
    <location>
        <position position="269"/>
    </location>
    <ligand>
        <name>Zn(2+)</name>
        <dbReference type="ChEBI" id="CHEBI:29105"/>
    </ligand>
</feature>
<dbReference type="Pfam" id="PF02607">
    <property type="entry name" value="B12-binding_2"/>
    <property type="match status" value="1"/>
</dbReference>
<dbReference type="Gene3D" id="3.40.50.280">
    <property type="entry name" value="Cobalamin-binding domain"/>
    <property type="match status" value="1"/>
</dbReference>
<dbReference type="InterPro" id="IPR003759">
    <property type="entry name" value="Cbl-bd_cap"/>
</dbReference>
<evidence type="ECO:0000256" key="14">
    <source>
        <dbReference type="ARBA" id="ARBA00022833"/>
    </source>
</evidence>
<comment type="function">
    <text evidence="17">Catalyzes the transfer of a methyl group from methyl-cobalamin to homocysteine, yielding enzyme-bound cob(I)alamin and methionine. Subsequently, remethylates the cofactor using methyltetrahydrofolate.</text>
</comment>
<dbReference type="GO" id="GO:0046872">
    <property type="term" value="F:metal ion binding"/>
    <property type="evidence" value="ECO:0007669"/>
    <property type="project" value="UniProtKB-KW"/>
</dbReference>
<evidence type="ECO:0000259" key="21">
    <source>
        <dbReference type="PROSITE" id="PS50972"/>
    </source>
</evidence>
<dbReference type="PANTHER" id="PTHR45833">
    <property type="entry name" value="METHIONINE SYNTHASE"/>
    <property type="match status" value="1"/>
</dbReference>
<feature type="binding site" evidence="19">
    <location>
        <position position="270"/>
    </location>
    <ligand>
        <name>Zn(2+)</name>
        <dbReference type="ChEBI" id="CHEBI:29105"/>
    </ligand>
</feature>
<evidence type="ECO:0000256" key="4">
    <source>
        <dbReference type="ARBA" id="ARBA00005178"/>
    </source>
</evidence>
<keyword evidence="14 19" id="KW-0862">Zinc</keyword>
<dbReference type="SUPFAM" id="SSF82282">
    <property type="entry name" value="Homocysteine S-methyltransferase"/>
    <property type="match status" value="1"/>
</dbReference>
<dbReference type="Gene3D" id="3.20.20.20">
    <property type="entry name" value="Dihydropteroate synthase-like"/>
    <property type="match status" value="1"/>
</dbReference>
<dbReference type="GO" id="GO:0046653">
    <property type="term" value="P:tetrahydrofolate metabolic process"/>
    <property type="evidence" value="ECO:0007669"/>
    <property type="project" value="TreeGrafter"/>
</dbReference>
<dbReference type="InterPro" id="IPR036594">
    <property type="entry name" value="Meth_synthase_dom"/>
</dbReference>
<evidence type="ECO:0000256" key="12">
    <source>
        <dbReference type="ARBA" id="ARBA00022691"/>
    </source>
</evidence>
<name>A0A9E2KBY0_9FIRM</name>
<comment type="cofactor">
    <cofactor evidence="3">
        <name>methylcob(III)alamin</name>
        <dbReference type="ChEBI" id="CHEBI:28115"/>
    </cofactor>
</comment>
<comment type="catalytic activity">
    <reaction evidence="1">
        <text>(6S)-5-methyl-5,6,7,8-tetrahydrofolate + L-homocysteine = (6S)-5,6,7,8-tetrahydrofolate + L-methionine</text>
        <dbReference type="Rhea" id="RHEA:11172"/>
        <dbReference type="ChEBI" id="CHEBI:18608"/>
        <dbReference type="ChEBI" id="CHEBI:57453"/>
        <dbReference type="ChEBI" id="CHEBI:57844"/>
        <dbReference type="ChEBI" id="CHEBI:58199"/>
        <dbReference type="EC" id="2.1.1.13"/>
    </reaction>
</comment>
<evidence type="ECO:0000256" key="16">
    <source>
        <dbReference type="ARBA" id="ARBA00023285"/>
    </source>
</evidence>
<evidence type="ECO:0000256" key="11">
    <source>
        <dbReference type="ARBA" id="ARBA00022679"/>
    </source>
</evidence>
<dbReference type="PROSITE" id="PS51337">
    <property type="entry name" value="B12_BINDING_NTER"/>
    <property type="match status" value="1"/>
</dbReference>
<keyword evidence="16" id="KW-0170">Cobalt</keyword>
<keyword evidence="11 19" id="KW-0808">Transferase</keyword>
<dbReference type="GO" id="GO:0031419">
    <property type="term" value="F:cobalamin binding"/>
    <property type="evidence" value="ECO:0007669"/>
    <property type="project" value="UniProtKB-KW"/>
</dbReference>
<dbReference type="PANTHER" id="PTHR45833:SF1">
    <property type="entry name" value="METHIONINE SYNTHASE"/>
    <property type="match status" value="1"/>
</dbReference>
<gene>
    <name evidence="24" type="ORF">H9872_07925</name>
</gene>
<comment type="cofactor">
    <cofactor evidence="2 19">
        <name>Zn(2+)</name>
        <dbReference type="ChEBI" id="CHEBI:29105"/>
    </cofactor>
</comment>
<dbReference type="PROSITE" id="PS50970">
    <property type="entry name" value="HCY"/>
    <property type="match status" value="1"/>
</dbReference>
<dbReference type="SUPFAM" id="SSF52242">
    <property type="entry name" value="Cobalamin (vitamin B12)-binding domain"/>
    <property type="match status" value="1"/>
</dbReference>
<dbReference type="AlphaFoldDB" id="A0A9E2KBY0"/>
<dbReference type="Pfam" id="PF00809">
    <property type="entry name" value="Pterin_bind"/>
    <property type="match status" value="1"/>
</dbReference>
<keyword evidence="8 19" id="KW-0489">Methyltransferase</keyword>
<evidence type="ECO:0000256" key="15">
    <source>
        <dbReference type="ARBA" id="ARBA00023167"/>
    </source>
</evidence>
<evidence type="ECO:0000256" key="3">
    <source>
        <dbReference type="ARBA" id="ARBA00001956"/>
    </source>
</evidence>
<dbReference type="PROSITE" id="PS51332">
    <property type="entry name" value="B12_BINDING"/>
    <property type="match status" value="1"/>
</dbReference>
<dbReference type="InterPro" id="IPR000489">
    <property type="entry name" value="Pterin-binding_dom"/>
</dbReference>
<reference evidence="24" key="2">
    <citation type="submission" date="2021-04" db="EMBL/GenBank/DDBJ databases">
        <authorList>
            <person name="Gilroy R."/>
        </authorList>
    </citation>
    <scope>NUCLEOTIDE SEQUENCE</scope>
    <source>
        <strain evidence="24">B5-657</strain>
    </source>
</reference>
<evidence type="ECO:0000256" key="10">
    <source>
        <dbReference type="ARBA" id="ARBA00022628"/>
    </source>
</evidence>
<comment type="caution">
    <text evidence="24">The sequence shown here is derived from an EMBL/GenBank/DDBJ whole genome shotgun (WGS) entry which is preliminary data.</text>
</comment>
<protein>
    <recommendedName>
        <fullName evidence="7">Methionine synthase</fullName>
        <ecNumber evidence="6">2.1.1.13</ecNumber>
    </recommendedName>
    <alternativeName>
        <fullName evidence="18">5-methyltetrahydrofolate--homocysteine methyltransferase</fullName>
    </alternativeName>
</protein>
<evidence type="ECO:0000256" key="13">
    <source>
        <dbReference type="ARBA" id="ARBA00022723"/>
    </source>
</evidence>
<keyword evidence="10" id="KW-0846">Cobalamin</keyword>
<dbReference type="InterPro" id="IPR050554">
    <property type="entry name" value="Met_Synthase/Corrinoid"/>
</dbReference>
<evidence type="ECO:0000256" key="9">
    <source>
        <dbReference type="ARBA" id="ARBA00022605"/>
    </source>
</evidence>
<dbReference type="InterPro" id="IPR017215">
    <property type="entry name" value="MetH_bac"/>
</dbReference>
<dbReference type="GO" id="GO:0050667">
    <property type="term" value="P:homocysteine metabolic process"/>
    <property type="evidence" value="ECO:0007669"/>
    <property type="project" value="TreeGrafter"/>
</dbReference>
<feature type="binding site" evidence="19">
    <location>
        <position position="204"/>
    </location>
    <ligand>
        <name>Zn(2+)</name>
        <dbReference type="ChEBI" id="CHEBI:29105"/>
    </ligand>
</feature>
<dbReference type="InterPro" id="IPR036724">
    <property type="entry name" value="Cobalamin-bd_sf"/>
</dbReference>
<dbReference type="PIRSF" id="PIRSF037472">
    <property type="entry name" value="DHPS_mtfrase"/>
    <property type="match status" value="1"/>
</dbReference>
<dbReference type="EMBL" id="JAHLFQ010000183">
    <property type="protein sequence ID" value="MBU3804669.1"/>
    <property type="molecule type" value="Genomic_DNA"/>
</dbReference>
<evidence type="ECO:0000256" key="8">
    <source>
        <dbReference type="ARBA" id="ARBA00022603"/>
    </source>
</evidence>
<evidence type="ECO:0000259" key="22">
    <source>
        <dbReference type="PROSITE" id="PS51332"/>
    </source>
</evidence>
<evidence type="ECO:0000256" key="1">
    <source>
        <dbReference type="ARBA" id="ARBA00001700"/>
    </source>
</evidence>
<dbReference type="PROSITE" id="PS50972">
    <property type="entry name" value="PTERIN_BINDING"/>
    <property type="match status" value="1"/>
</dbReference>
<keyword evidence="13 19" id="KW-0479">Metal-binding</keyword>
<feature type="domain" description="B12-binding N-terminal" evidence="23">
    <location>
        <begin position="575"/>
        <end position="668"/>
    </location>
</feature>
<organism evidence="24 25">
    <name type="scientific">Candidatus Cellulosilyticum pullistercoris</name>
    <dbReference type="NCBI Taxonomy" id="2838521"/>
    <lineage>
        <taxon>Bacteria</taxon>
        <taxon>Bacillati</taxon>
        <taxon>Bacillota</taxon>
        <taxon>Clostridia</taxon>
        <taxon>Lachnospirales</taxon>
        <taxon>Cellulosilyticaceae</taxon>
        <taxon>Cellulosilyticum</taxon>
    </lineage>
</organism>
<dbReference type="Gene3D" id="1.10.1240.10">
    <property type="entry name" value="Methionine synthase domain"/>
    <property type="match status" value="1"/>
</dbReference>
<dbReference type="NCBIfam" id="NF005719">
    <property type="entry name" value="PRK07535.1"/>
    <property type="match status" value="1"/>
</dbReference>
<keyword evidence="9" id="KW-0028">Amino-acid biosynthesis</keyword>
<evidence type="ECO:0000256" key="6">
    <source>
        <dbReference type="ARBA" id="ARBA00012032"/>
    </source>
</evidence>
<feature type="domain" description="Pterin-binding" evidence="21">
    <location>
        <begin position="312"/>
        <end position="556"/>
    </location>
</feature>
<dbReference type="InterPro" id="IPR003726">
    <property type="entry name" value="HCY_dom"/>
</dbReference>
<dbReference type="GO" id="GO:0005829">
    <property type="term" value="C:cytosol"/>
    <property type="evidence" value="ECO:0007669"/>
    <property type="project" value="TreeGrafter"/>
</dbReference>
<evidence type="ECO:0000256" key="19">
    <source>
        <dbReference type="PROSITE-ProRule" id="PRU00333"/>
    </source>
</evidence>
<dbReference type="InterPro" id="IPR006158">
    <property type="entry name" value="Cobalamin-bd"/>
</dbReference>
<dbReference type="Pfam" id="PF02310">
    <property type="entry name" value="B12-binding"/>
    <property type="match status" value="1"/>
</dbReference>
<dbReference type="GO" id="GO:0008705">
    <property type="term" value="F:methionine synthase activity"/>
    <property type="evidence" value="ECO:0007669"/>
    <property type="project" value="UniProtKB-EC"/>
</dbReference>
<evidence type="ECO:0000259" key="20">
    <source>
        <dbReference type="PROSITE" id="PS50970"/>
    </source>
</evidence>
<dbReference type="SUPFAM" id="SSF51717">
    <property type="entry name" value="Dihydropteroate synthetase-like"/>
    <property type="match status" value="1"/>
</dbReference>
<evidence type="ECO:0000256" key="2">
    <source>
        <dbReference type="ARBA" id="ARBA00001947"/>
    </source>
</evidence>
<comment type="pathway">
    <text evidence="4">Amino-acid biosynthesis; L-methionine biosynthesis via de novo pathway; L-methionine from L-homocysteine (MetH route): step 1/1.</text>
</comment>
<evidence type="ECO:0000313" key="24">
    <source>
        <dbReference type="EMBL" id="MBU3804669.1"/>
    </source>
</evidence>
<evidence type="ECO:0000256" key="5">
    <source>
        <dbReference type="ARBA" id="ARBA00010398"/>
    </source>
</evidence>
<dbReference type="GO" id="GO:0032259">
    <property type="term" value="P:methylation"/>
    <property type="evidence" value="ECO:0007669"/>
    <property type="project" value="UniProtKB-KW"/>
</dbReference>
<evidence type="ECO:0000256" key="17">
    <source>
        <dbReference type="ARBA" id="ARBA00025552"/>
    </source>
</evidence>
<evidence type="ECO:0000256" key="7">
    <source>
        <dbReference type="ARBA" id="ARBA00013998"/>
    </source>
</evidence>
<keyword evidence="15" id="KW-0486">Methionine biosynthesis</keyword>